<dbReference type="PANTHER" id="PTHR38455:SF1">
    <property type="entry name" value="DUF951 DOMAIN-CONTAINING PROTEIN"/>
    <property type="match status" value="1"/>
</dbReference>
<sequence length="71" mass="8123">MYELNQIVRLKKPHPCGGKDWEIVRVGEDIKLRCLTCGRFVNLTRDELKKQARPAGNAEEKKANEESGKKV</sequence>
<dbReference type="AlphaFoldDB" id="A0A9D1SGR4"/>
<dbReference type="EMBL" id="DVMZ01000082">
    <property type="protein sequence ID" value="HIU59077.1"/>
    <property type="molecule type" value="Genomic_DNA"/>
</dbReference>
<accession>A0A9D1SGR4</accession>
<dbReference type="Proteomes" id="UP000824081">
    <property type="component" value="Unassembled WGS sequence"/>
</dbReference>
<feature type="region of interest" description="Disordered" evidence="1">
    <location>
        <begin position="48"/>
        <end position="71"/>
    </location>
</feature>
<organism evidence="2 3">
    <name type="scientific">Candidatus Scatosoma pullistercoris</name>
    <dbReference type="NCBI Taxonomy" id="2840934"/>
    <lineage>
        <taxon>Bacteria</taxon>
        <taxon>Bacillati</taxon>
        <taxon>Bacillota</taxon>
        <taxon>Clostridia</taxon>
        <taxon>Candidatus Scatosoma</taxon>
    </lineage>
</organism>
<dbReference type="Pfam" id="PF06107">
    <property type="entry name" value="DUF951"/>
    <property type="match status" value="1"/>
</dbReference>
<gene>
    <name evidence="2" type="ORF">IAC57_03140</name>
</gene>
<dbReference type="PANTHER" id="PTHR38455">
    <property type="entry name" value="HYPOTHETICAL CYTOSOLIC PROTEIN"/>
    <property type="match status" value="1"/>
</dbReference>
<evidence type="ECO:0000313" key="2">
    <source>
        <dbReference type="EMBL" id="HIU59077.1"/>
    </source>
</evidence>
<comment type="caution">
    <text evidence="2">The sequence shown here is derived from an EMBL/GenBank/DDBJ whole genome shotgun (WGS) entry which is preliminary data.</text>
</comment>
<evidence type="ECO:0000313" key="3">
    <source>
        <dbReference type="Proteomes" id="UP000824081"/>
    </source>
</evidence>
<feature type="compositionally biased region" description="Basic and acidic residues" evidence="1">
    <location>
        <begin position="58"/>
        <end position="71"/>
    </location>
</feature>
<reference evidence="2" key="2">
    <citation type="journal article" date="2021" name="PeerJ">
        <title>Extensive microbial diversity within the chicken gut microbiome revealed by metagenomics and culture.</title>
        <authorList>
            <person name="Gilroy R."/>
            <person name="Ravi A."/>
            <person name="Getino M."/>
            <person name="Pursley I."/>
            <person name="Horton D.L."/>
            <person name="Alikhan N.F."/>
            <person name="Baker D."/>
            <person name="Gharbi K."/>
            <person name="Hall N."/>
            <person name="Watson M."/>
            <person name="Adriaenssens E.M."/>
            <person name="Foster-Nyarko E."/>
            <person name="Jarju S."/>
            <person name="Secka A."/>
            <person name="Antonio M."/>
            <person name="Oren A."/>
            <person name="Chaudhuri R.R."/>
            <person name="La Ragione R."/>
            <person name="Hildebrand F."/>
            <person name="Pallen M.J."/>
        </authorList>
    </citation>
    <scope>NUCLEOTIDE SEQUENCE</scope>
    <source>
        <strain evidence="2">11687</strain>
    </source>
</reference>
<protein>
    <submittedName>
        <fullName evidence="2">DUF951 domain-containing protein</fullName>
    </submittedName>
</protein>
<proteinExistence type="predicted"/>
<name>A0A9D1SGR4_9FIRM</name>
<evidence type="ECO:0000256" key="1">
    <source>
        <dbReference type="SAM" id="MobiDB-lite"/>
    </source>
</evidence>
<dbReference type="InterPro" id="IPR009296">
    <property type="entry name" value="DUF951"/>
</dbReference>
<reference evidence="2" key="1">
    <citation type="submission" date="2020-10" db="EMBL/GenBank/DDBJ databases">
        <authorList>
            <person name="Gilroy R."/>
        </authorList>
    </citation>
    <scope>NUCLEOTIDE SEQUENCE</scope>
    <source>
        <strain evidence="2">11687</strain>
    </source>
</reference>